<gene>
    <name evidence="4" type="ORF">B0A54_14790</name>
</gene>
<dbReference type="GO" id="GO:0000287">
    <property type="term" value="F:magnesium ion binding"/>
    <property type="evidence" value="ECO:0007669"/>
    <property type="project" value="InterPro"/>
</dbReference>
<dbReference type="GO" id="GO:0008897">
    <property type="term" value="F:holo-[acyl-carrier-protein] synthase activity"/>
    <property type="evidence" value="ECO:0007669"/>
    <property type="project" value="InterPro"/>
</dbReference>
<dbReference type="InterPro" id="IPR008278">
    <property type="entry name" value="4-PPantetheinyl_Trfase_dom"/>
</dbReference>
<evidence type="ECO:0000313" key="4">
    <source>
        <dbReference type="EMBL" id="TKA31896.1"/>
    </source>
</evidence>
<evidence type="ECO:0000313" key="5">
    <source>
        <dbReference type="Proteomes" id="UP000310066"/>
    </source>
</evidence>
<dbReference type="InterPro" id="IPR002582">
    <property type="entry name" value="ACPS"/>
</dbReference>
<sequence>MPPRPFPYALNIGTDIVHVPRIRAIIAQGEGVVRKDSIHRFLRRLLTAREQRQFWRSRASINVVLDAHLEDTAKWLAGRWAAKEAVIKAVRYRRLTFWDVQIIGSRSSPGTGPVYALILDSKGSGHTPHGRGVRQWDVTAILQNDLNDVLHQHGAANLQRDGSAAETQDYDPDPDGQMAKVNISHDGDYATAVCLAVDLPRDGDVGGEAAAREP</sequence>
<evidence type="ECO:0000256" key="2">
    <source>
        <dbReference type="SAM" id="MobiDB-lite"/>
    </source>
</evidence>
<dbReference type="EMBL" id="NAJP01000093">
    <property type="protein sequence ID" value="TKA31896.1"/>
    <property type="molecule type" value="Genomic_DNA"/>
</dbReference>
<dbReference type="Gene3D" id="3.90.470.20">
    <property type="entry name" value="4'-phosphopantetheinyl transferase domain"/>
    <property type="match status" value="1"/>
</dbReference>
<keyword evidence="1" id="KW-0808">Transferase</keyword>
<dbReference type="SUPFAM" id="SSF56214">
    <property type="entry name" value="4'-phosphopantetheinyl transferase"/>
    <property type="match status" value="1"/>
</dbReference>
<dbReference type="Pfam" id="PF01648">
    <property type="entry name" value="ACPS"/>
    <property type="match status" value="1"/>
</dbReference>
<feature type="domain" description="4'-phosphopantetheinyl transferase" evidence="3">
    <location>
        <begin position="12"/>
        <end position="97"/>
    </location>
</feature>
<dbReference type="InterPro" id="IPR037143">
    <property type="entry name" value="4-PPantetheinyl_Trfase_dom_sf"/>
</dbReference>
<dbReference type="AlphaFoldDB" id="A0A4U0UBN2"/>
<feature type="region of interest" description="Disordered" evidence="2">
    <location>
        <begin position="157"/>
        <end position="177"/>
    </location>
</feature>
<organism evidence="4 5">
    <name type="scientific">Friedmanniomyces endolithicus</name>
    <dbReference type="NCBI Taxonomy" id="329885"/>
    <lineage>
        <taxon>Eukaryota</taxon>
        <taxon>Fungi</taxon>
        <taxon>Dikarya</taxon>
        <taxon>Ascomycota</taxon>
        <taxon>Pezizomycotina</taxon>
        <taxon>Dothideomycetes</taxon>
        <taxon>Dothideomycetidae</taxon>
        <taxon>Mycosphaerellales</taxon>
        <taxon>Teratosphaeriaceae</taxon>
        <taxon>Friedmanniomyces</taxon>
    </lineage>
</organism>
<dbReference type="Proteomes" id="UP000310066">
    <property type="component" value="Unassembled WGS sequence"/>
</dbReference>
<evidence type="ECO:0000256" key="1">
    <source>
        <dbReference type="ARBA" id="ARBA00022679"/>
    </source>
</evidence>
<evidence type="ECO:0000259" key="3">
    <source>
        <dbReference type="Pfam" id="PF01648"/>
    </source>
</evidence>
<dbReference type="HAMAP" id="MF_00101">
    <property type="entry name" value="AcpS"/>
    <property type="match status" value="1"/>
</dbReference>
<name>A0A4U0UBN2_9PEZI</name>
<proteinExistence type="inferred from homology"/>
<comment type="caution">
    <text evidence="4">The sequence shown here is derived from an EMBL/GenBank/DDBJ whole genome shotgun (WGS) entry which is preliminary data.</text>
</comment>
<reference evidence="4 5" key="1">
    <citation type="submission" date="2017-03" db="EMBL/GenBank/DDBJ databases">
        <title>Genomes of endolithic fungi from Antarctica.</title>
        <authorList>
            <person name="Coleine C."/>
            <person name="Masonjones S."/>
            <person name="Stajich J.E."/>
        </authorList>
    </citation>
    <scope>NUCLEOTIDE SEQUENCE [LARGE SCALE GENOMIC DNA]</scope>
    <source>
        <strain evidence="4 5">CCFEE 5311</strain>
    </source>
</reference>
<protein>
    <recommendedName>
        <fullName evidence="3">4'-phosphopantetheinyl transferase domain-containing protein</fullName>
    </recommendedName>
</protein>
<dbReference type="OrthoDB" id="15433at2759"/>
<dbReference type="GO" id="GO:0006633">
    <property type="term" value="P:fatty acid biosynthetic process"/>
    <property type="evidence" value="ECO:0007669"/>
    <property type="project" value="InterPro"/>
</dbReference>
<accession>A0A4U0UBN2</accession>